<feature type="transmembrane region" description="Helical" evidence="2">
    <location>
        <begin position="166"/>
        <end position="190"/>
    </location>
</feature>
<name>A0A6I4W5Z0_9ACTN</name>
<feature type="compositionally biased region" description="Pro residues" evidence="1">
    <location>
        <begin position="297"/>
        <end position="313"/>
    </location>
</feature>
<reference evidence="3 4" key="1">
    <citation type="submission" date="2019-12" db="EMBL/GenBank/DDBJ databases">
        <title>Nocardia macrotermitis sp. nov. and Nocardia aurantia sp. nov., isolated from the gut of the fungus growing-termite Macrotermes natalensis.</title>
        <authorList>
            <person name="Christine B."/>
            <person name="Rene B."/>
        </authorList>
    </citation>
    <scope>NUCLEOTIDE SEQUENCE [LARGE SCALE GENOMIC DNA]</scope>
    <source>
        <strain evidence="3 4">DSM 102126</strain>
    </source>
</reference>
<evidence type="ECO:0000256" key="1">
    <source>
        <dbReference type="SAM" id="MobiDB-lite"/>
    </source>
</evidence>
<feature type="transmembrane region" description="Helical" evidence="2">
    <location>
        <begin position="202"/>
        <end position="225"/>
    </location>
</feature>
<accession>A0A6I4W5Z0</accession>
<dbReference type="RefSeq" id="WP_161103053.1">
    <property type="nucleotide sequence ID" value="NZ_JBHLYI010000001.1"/>
</dbReference>
<dbReference type="EMBL" id="WUTW01000002">
    <property type="protein sequence ID" value="MXQ64891.1"/>
    <property type="molecule type" value="Genomic_DNA"/>
</dbReference>
<dbReference type="OrthoDB" id="529448at2"/>
<proteinExistence type="predicted"/>
<keyword evidence="2" id="KW-0812">Transmembrane</keyword>
<keyword evidence="2" id="KW-1133">Transmembrane helix</keyword>
<comment type="caution">
    <text evidence="3">The sequence shown here is derived from an EMBL/GenBank/DDBJ whole genome shotgun (WGS) entry which is preliminary data.</text>
</comment>
<evidence type="ECO:0000256" key="2">
    <source>
        <dbReference type="SAM" id="Phobius"/>
    </source>
</evidence>
<dbReference type="Proteomes" id="UP000431901">
    <property type="component" value="Unassembled WGS sequence"/>
</dbReference>
<dbReference type="AlphaFoldDB" id="A0A6I4W5Z0"/>
<evidence type="ECO:0000313" key="4">
    <source>
        <dbReference type="Proteomes" id="UP000431901"/>
    </source>
</evidence>
<organism evidence="3 4">
    <name type="scientific">Actinomadura rayongensis</name>
    <dbReference type="NCBI Taxonomy" id="1429076"/>
    <lineage>
        <taxon>Bacteria</taxon>
        <taxon>Bacillati</taxon>
        <taxon>Actinomycetota</taxon>
        <taxon>Actinomycetes</taxon>
        <taxon>Streptosporangiales</taxon>
        <taxon>Thermomonosporaceae</taxon>
        <taxon>Actinomadura</taxon>
    </lineage>
</organism>
<evidence type="ECO:0000313" key="3">
    <source>
        <dbReference type="EMBL" id="MXQ64891.1"/>
    </source>
</evidence>
<sequence length="504" mass="54217">MGGLVDGAAGLLSRRLIITTWIPLFVSLVLLTVLTAAGVGWSAIVSAWRAVPADLRVIAGLAVLAATTMLAHMMNAFRPQLLRIYEGYWAEPLMRRYGRRHALVHARLKEDAADPWPVTYPRSASRVLPTRLGNILRAAEEHPFRQYGIPAVLAWPRLYNSLPETFLVAFGAAAADLELMITISFLGMVLASVGAVLSAFLLPWYVAALVLLGGAGVFWLGYIAAVRAAVPYANQVRAGFDVHRWKLLEAMGLRLPTSYAEERAQWGQLRKLWAGAGPDAAQHDELRYPKDESFVSEPPPEPGPVRPPEPRPVSEPVAEQPPESSSLAPSAAPRPATRTRVPHPARDLAIVVVAAAATISALTGARARLDDDPVHASRRLPAFRQLTDADLDRPARKLRGRYTLTEIAPGKELAARSLGPPLRPGTLDKMIITTIGIDAGGEAVAAAGSIVTLRWASKDSPSRIRSVDGVIVLRLLPRDRAVVAAMPAVAATLPATGIVHVARP</sequence>
<protein>
    <submittedName>
        <fullName evidence="3">Uncharacterized protein</fullName>
    </submittedName>
</protein>
<feature type="compositionally biased region" description="Low complexity" evidence="1">
    <location>
        <begin position="314"/>
        <end position="339"/>
    </location>
</feature>
<keyword evidence="2" id="KW-0472">Membrane</keyword>
<keyword evidence="4" id="KW-1185">Reference proteome</keyword>
<gene>
    <name evidence="3" type="ORF">GQ466_12670</name>
</gene>
<feature type="region of interest" description="Disordered" evidence="1">
    <location>
        <begin position="291"/>
        <end position="342"/>
    </location>
</feature>
<feature type="transmembrane region" description="Helical" evidence="2">
    <location>
        <begin position="21"/>
        <end position="45"/>
    </location>
</feature>
<feature type="transmembrane region" description="Helical" evidence="2">
    <location>
        <begin position="57"/>
        <end position="77"/>
    </location>
</feature>